<dbReference type="EMBL" id="JAGQDE010000006">
    <property type="protein sequence ID" value="MBQ0959059.1"/>
    <property type="molecule type" value="Genomic_DNA"/>
</dbReference>
<evidence type="ECO:0000256" key="1">
    <source>
        <dbReference type="SAM" id="MobiDB-lite"/>
    </source>
</evidence>
<name>A0A940YJK6_9BURK</name>
<dbReference type="RefSeq" id="WP_210801577.1">
    <property type="nucleotide sequence ID" value="NZ_JAGQDE010000006.1"/>
</dbReference>
<feature type="region of interest" description="Disordered" evidence="1">
    <location>
        <begin position="1"/>
        <end position="26"/>
    </location>
</feature>
<keyword evidence="3" id="KW-1185">Reference proteome</keyword>
<protein>
    <submittedName>
        <fullName evidence="2">Uncharacterized protein</fullName>
    </submittedName>
</protein>
<gene>
    <name evidence="2" type="ORF">KAK06_08810</name>
</gene>
<proteinExistence type="predicted"/>
<reference evidence="2" key="1">
    <citation type="submission" date="2021-04" db="EMBL/GenBank/DDBJ databases">
        <title>The genome sequence of Ideonella sp. 4Y11.</title>
        <authorList>
            <person name="Liu Y."/>
        </authorList>
    </citation>
    <scope>NUCLEOTIDE SEQUENCE</scope>
    <source>
        <strain evidence="2">4Y11</strain>
    </source>
</reference>
<sequence>MTPPPAIDTPPTDIPSATLPGLGDWQGSSQDLRAGLFLQELHEFPLSFISLEPSGAPH</sequence>
<evidence type="ECO:0000313" key="3">
    <source>
        <dbReference type="Proteomes" id="UP000678374"/>
    </source>
</evidence>
<evidence type="ECO:0000313" key="2">
    <source>
        <dbReference type="EMBL" id="MBQ0959059.1"/>
    </source>
</evidence>
<comment type="caution">
    <text evidence="2">The sequence shown here is derived from an EMBL/GenBank/DDBJ whole genome shotgun (WGS) entry which is preliminary data.</text>
</comment>
<organism evidence="2 3">
    <name type="scientific">Ideonella aquatica</name>
    <dbReference type="NCBI Taxonomy" id="2824119"/>
    <lineage>
        <taxon>Bacteria</taxon>
        <taxon>Pseudomonadati</taxon>
        <taxon>Pseudomonadota</taxon>
        <taxon>Betaproteobacteria</taxon>
        <taxon>Burkholderiales</taxon>
        <taxon>Sphaerotilaceae</taxon>
        <taxon>Ideonella</taxon>
    </lineage>
</organism>
<dbReference type="AlphaFoldDB" id="A0A940YJK6"/>
<accession>A0A940YJK6</accession>
<dbReference type="Proteomes" id="UP000678374">
    <property type="component" value="Unassembled WGS sequence"/>
</dbReference>